<dbReference type="KEGG" id="spir:CWM47_37365"/>
<name>A0A2K8ZAT8_9BACT</name>
<dbReference type="RefSeq" id="WP_100993523.1">
    <property type="nucleotide sequence ID" value="NZ_CP025096.1"/>
</dbReference>
<keyword evidence="2" id="KW-1185">Reference proteome</keyword>
<dbReference type="AlphaFoldDB" id="A0A2K8ZAT8"/>
<protein>
    <submittedName>
        <fullName evidence="1">Uncharacterized protein</fullName>
    </submittedName>
</protein>
<organism evidence="1 2">
    <name type="scientific">Spirosoma pollinicola</name>
    <dbReference type="NCBI Taxonomy" id="2057025"/>
    <lineage>
        <taxon>Bacteria</taxon>
        <taxon>Pseudomonadati</taxon>
        <taxon>Bacteroidota</taxon>
        <taxon>Cytophagia</taxon>
        <taxon>Cytophagales</taxon>
        <taxon>Cytophagaceae</taxon>
        <taxon>Spirosoma</taxon>
    </lineage>
</organism>
<reference evidence="1 2" key="1">
    <citation type="submission" date="2017-11" db="EMBL/GenBank/DDBJ databases">
        <title>Taxonomic description and genome sequences of Spirosoma HA7 sp. nov., isolated from pollen microhabitat of Corylus avellana.</title>
        <authorList>
            <person name="Ambika Manirajan B."/>
            <person name="Suarez C."/>
            <person name="Ratering S."/>
            <person name="Geissler-Plaum R."/>
            <person name="Cardinale M."/>
            <person name="Sylvia S."/>
        </authorList>
    </citation>
    <scope>NUCLEOTIDE SEQUENCE [LARGE SCALE GENOMIC DNA]</scope>
    <source>
        <strain evidence="1 2">HA7</strain>
    </source>
</reference>
<dbReference type="Proteomes" id="UP000232883">
    <property type="component" value="Chromosome"/>
</dbReference>
<gene>
    <name evidence="1" type="ORF">CWM47_37365</name>
</gene>
<evidence type="ECO:0000313" key="2">
    <source>
        <dbReference type="Proteomes" id="UP000232883"/>
    </source>
</evidence>
<proteinExistence type="predicted"/>
<dbReference type="EMBL" id="CP025096">
    <property type="protein sequence ID" value="AUD06996.1"/>
    <property type="molecule type" value="Genomic_DNA"/>
</dbReference>
<evidence type="ECO:0000313" key="1">
    <source>
        <dbReference type="EMBL" id="AUD06996.1"/>
    </source>
</evidence>
<accession>A0A2K8ZAT8</accession>
<sequence>MAQSIESQPELKPITGLKFGLHLGSNYGRSTASLVIEALQSHRETMSDLMFEQIREGEYQNAYSYHESLSEINDLLDGLLFEAVRVADHNDTAFDYKGNPAAHRKELDRVKEDKADRYNRFLKKILSSYSDELKEEAE</sequence>